<dbReference type="GO" id="GO:0043565">
    <property type="term" value="F:sequence-specific DNA binding"/>
    <property type="evidence" value="ECO:0007669"/>
    <property type="project" value="InterPro"/>
</dbReference>
<dbReference type="RefSeq" id="WP_119957020.1">
    <property type="nucleotide sequence ID" value="NZ_QYUR01000008.1"/>
</dbReference>
<keyword evidence="1" id="KW-0547">Nucleotide-binding</keyword>
<evidence type="ECO:0000313" key="8">
    <source>
        <dbReference type="Proteomes" id="UP000284021"/>
    </source>
</evidence>
<dbReference type="InterPro" id="IPR025944">
    <property type="entry name" value="Sigma_54_int_dom_CS"/>
</dbReference>
<feature type="domain" description="Sigma-54 factor interaction" evidence="6">
    <location>
        <begin position="138"/>
        <end position="367"/>
    </location>
</feature>
<dbReference type="CDD" id="cd00009">
    <property type="entry name" value="AAA"/>
    <property type="match status" value="1"/>
</dbReference>
<gene>
    <name evidence="7" type="ORF">D3879_25965</name>
</gene>
<keyword evidence="4" id="KW-0238">DNA-binding</keyword>
<dbReference type="InterPro" id="IPR025662">
    <property type="entry name" value="Sigma_54_int_dom_ATP-bd_1"/>
</dbReference>
<dbReference type="Pfam" id="PF20161">
    <property type="entry name" value="VpsR"/>
    <property type="match status" value="1"/>
</dbReference>
<evidence type="ECO:0000313" key="7">
    <source>
        <dbReference type="EMBL" id="RJG09235.1"/>
    </source>
</evidence>
<dbReference type="SUPFAM" id="SSF46689">
    <property type="entry name" value="Homeodomain-like"/>
    <property type="match status" value="1"/>
</dbReference>
<dbReference type="InterPro" id="IPR002197">
    <property type="entry name" value="HTH_Fis"/>
</dbReference>
<keyword evidence="8" id="KW-1185">Reference proteome</keyword>
<dbReference type="Gene3D" id="1.10.10.60">
    <property type="entry name" value="Homeodomain-like"/>
    <property type="match status" value="1"/>
</dbReference>
<dbReference type="SMART" id="SM00382">
    <property type="entry name" value="AAA"/>
    <property type="match status" value="1"/>
</dbReference>
<dbReference type="GO" id="GO:0005524">
    <property type="term" value="F:ATP binding"/>
    <property type="evidence" value="ECO:0007669"/>
    <property type="project" value="UniProtKB-KW"/>
</dbReference>
<dbReference type="InterPro" id="IPR025943">
    <property type="entry name" value="Sigma_54_int_dom_ATP-bd_2"/>
</dbReference>
<dbReference type="Pfam" id="PF02954">
    <property type="entry name" value="HTH_8"/>
    <property type="match status" value="1"/>
</dbReference>
<dbReference type="PANTHER" id="PTHR32071">
    <property type="entry name" value="TRANSCRIPTIONAL REGULATORY PROTEIN"/>
    <property type="match status" value="1"/>
</dbReference>
<dbReference type="Gene3D" id="3.40.50.300">
    <property type="entry name" value="P-loop containing nucleotide triphosphate hydrolases"/>
    <property type="match status" value="1"/>
</dbReference>
<dbReference type="FunFam" id="3.40.50.300:FF:000006">
    <property type="entry name" value="DNA-binding transcriptional regulator NtrC"/>
    <property type="match status" value="1"/>
</dbReference>
<dbReference type="PRINTS" id="PR01590">
    <property type="entry name" value="HTHFIS"/>
</dbReference>
<evidence type="ECO:0000256" key="3">
    <source>
        <dbReference type="ARBA" id="ARBA00023015"/>
    </source>
</evidence>
<evidence type="ECO:0000259" key="6">
    <source>
        <dbReference type="PROSITE" id="PS50045"/>
    </source>
</evidence>
<dbReference type="GO" id="GO:0006355">
    <property type="term" value="P:regulation of DNA-templated transcription"/>
    <property type="evidence" value="ECO:0007669"/>
    <property type="project" value="InterPro"/>
</dbReference>
<evidence type="ECO:0000256" key="1">
    <source>
        <dbReference type="ARBA" id="ARBA00022741"/>
    </source>
</evidence>
<name>A0A418X9R5_9PSED</name>
<dbReference type="SUPFAM" id="SSF52540">
    <property type="entry name" value="P-loop containing nucleoside triphosphate hydrolases"/>
    <property type="match status" value="1"/>
</dbReference>
<accession>A0A418X9R5</accession>
<dbReference type="PANTHER" id="PTHR32071:SF120">
    <property type="entry name" value="TRANSCRIPTIONAL REGULATOR-RELATED"/>
    <property type="match status" value="1"/>
</dbReference>
<dbReference type="EMBL" id="QYUR01000008">
    <property type="protein sequence ID" value="RJG09235.1"/>
    <property type="molecule type" value="Genomic_DNA"/>
</dbReference>
<keyword evidence="5" id="KW-0804">Transcription</keyword>
<dbReference type="InterPro" id="IPR002078">
    <property type="entry name" value="Sigma_54_int"/>
</dbReference>
<keyword evidence="3" id="KW-0805">Transcription regulation</keyword>
<protein>
    <submittedName>
        <fullName evidence="7">Sigma-54-dependent Fis family transcriptional regulator</fullName>
    </submittedName>
</protein>
<dbReference type="InterPro" id="IPR045343">
    <property type="entry name" value="VpsR"/>
</dbReference>
<organism evidence="7 8">
    <name type="scientific">Pseudomonas cavernicola</name>
    <dbReference type="NCBI Taxonomy" id="2320866"/>
    <lineage>
        <taxon>Bacteria</taxon>
        <taxon>Pseudomonadati</taxon>
        <taxon>Pseudomonadota</taxon>
        <taxon>Gammaproteobacteria</taxon>
        <taxon>Pseudomonadales</taxon>
        <taxon>Pseudomonadaceae</taxon>
        <taxon>Pseudomonas</taxon>
    </lineage>
</organism>
<dbReference type="AlphaFoldDB" id="A0A418X9R5"/>
<dbReference type="Gene3D" id="1.10.8.60">
    <property type="match status" value="1"/>
</dbReference>
<proteinExistence type="predicted"/>
<dbReference type="PROSITE" id="PS00675">
    <property type="entry name" value="SIGMA54_INTERACT_1"/>
    <property type="match status" value="1"/>
</dbReference>
<keyword evidence="2" id="KW-0067">ATP-binding</keyword>
<dbReference type="InterPro" id="IPR027417">
    <property type="entry name" value="P-loop_NTPase"/>
</dbReference>
<dbReference type="Proteomes" id="UP000284021">
    <property type="component" value="Unassembled WGS sequence"/>
</dbReference>
<reference evidence="7 8" key="1">
    <citation type="submission" date="2018-09" db="EMBL/GenBank/DDBJ databases">
        <authorList>
            <person name="Zhu H."/>
        </authorList>
    </citation>
    <scope>NUCLEOTIDE SEQUENCE [LARGE SCALE GENOMIC DNA]</scope>
    <source>
        <strain evidence="7 8">K1S02-6</strain>
    </source>
</reference>
<comment type="caution">
    <text evidence="7">The sequence shown here is derived from an EMBL/GenBank/DDBJ whole genome shotgun (WGS) entry which is preliminary data.</text>
</comment>
<sequence>MFEDVIPAPRRLLVVDPCNECERLVVYLRAGGWRVESCALEKAVERDCDVGLLRLQAFSFRPEQIKELIRHSAAAWIIALNPNELDMHGIGDFVGEWFFDVHTLPFDVARLKVALGRACMARLRELGSNRNLAYEYELLGNSQRMKELRKLLTKLGAVALPVLIRGESGTGKELVARTLHAQSRRPSGPFVVLNCAAHSEHLLQFELFGREEGAFTEGLRRKIGCIESADGGTLFLDEIGSLSLKLQANLLRFLHLMQSERVGASPSFPVNVRLLAATALDLEKAIRQKRFREDLYYQLNVLNVQTAPLRERRMDIPFLADHLAKLYSAEIGCRLRPFSEAALAAMIKHPWPGNVRELSNRVRRALVVAEGRQIETVDLGLEKEQNMGPAIGTLNDYIFRAERLALNDVLTRYSSNMSEAARVLGISRPTFYRLLHKHQIR</sequence>
<dbReference type="InterPro" id="IPR058031">
    <property type="entry name" value="AAA_lid_NorR"/>
</dbReference>
<dbReference type="Pfam" id="PF25601">
    <property type="entry name" value="AAA_lid_14"/>
    <property type="match status" value="1"/>
</dbReference>
<dbReference type="InterPro" id="IPR009057">
    <property type="entry name" value="Homeodomain-like_sf"/>
</dbReference>
<dbReference type="OrthoDB" id="9804019at2"/>
<dbReference type="PROSITE" id="PS50045">
    <property type="entry name" value="SIGMA54_INTERACT_4"/>
    <property type="match status" value="1"/>
</dbReference>
<dbReference type="InterPro" id="IPR003593">
    <property type="entry name" value="AAA+_ATPase"/>
</dbReference>
<evidence type="ECO:0000256" key="2">
    <source>
        <dbReference type="ARBA" id="ARBA00022840"/>
    </source>
</evidence>
<dbReference type="PROSITE" id="PS00676">
    <property type="entry name" value="SIGMA54_INTERACT_2"/>
    <property type="match status" value="1"/>
</dbReference>
<dbReference type="Pfam" id="PF00158">
    <property type="entry name" value="Sigma54_activat"/>
    <property type="match status" value="1"/>
</dbReference>
<evidence type="ECO:0000256" key="4">
    <source>
        <dbReference type="ARBA" id="ARBA00023125"/>
    </source>
</evidence>
<dbReference type="PROSITE" id="PS00688">
    <property type="entry name" value="SIGMA54_INTERACT_3"/>
    <property type="match status" value="1"/>
</dbReference>
<evidence type="ECO:0000256" key="5">
    <source>
        <dbReference type="ARBA" id="ARBA00023163"/>
    </source>
</evidence>